<dbReference type="Gene3D" id="1.20.1250.20">
    <property type="entry name" value="MFS general substrate transporter like domains"/>
    <property type="match status" value="2"/>
</dbReference>
<reference evidence="10" key="1">
    <citation type="journal article" date="2021" name="Nat. Commun.">
        <title>Genetic determinants of endophytism in the Arabidopsis root mycobiome.</title>
        <authorList>
            <person name="Mesny F."/>
            <person name="Miyauchi S."/>
            <person name="Thiergart T."/>
            <person name="Pickel B."/>
            <person name="Atanasova L."/>
            <person name="Karlsson M."/>
            <person name="Huettel B."/>
            <person name="Barry K.W."/>
            <person name="Haridas S."/>
            <person name="Chen C."/>
            <person name="Bauer D."/>
            <person name="Andreopoulos W."/>
            <person name="Pangilinan J."/>
            <person name="LaButti K."/>
            <person name="Riley R."/>
            <person name="Lipzen A."/>
            <person name="Clum A."/>
            <person name="Drula E."/>
            <person name="Henrissat B."/>
            <person name="Kohler A."/>
            <person name="Grigoriev I.V."/>
            <person name="Martin F.M."/>
            <person name="Hacquard S."/>
        </authorList>
    </citation>
    <scope>NUCLEOTIDE SEQUENCE</scope>
    <source>
        <strain evidence="10">MPI-CAGE-AT-0021</strain>
    </source>
</reference>
<dbReference type="AlphaFoldDB" id="A0A9P9DRG9"/>
<name>A0A9P9DRG9_9HYPO</name>
<keyword evidence="7" id="KW-0325">Glycoprotein</keyword>
<dbReference type="InterPro" id="IPR036259">
    <property type="entry name" value="MFS_trans_sf"/>
</dbReference>
<evidence type="ECO:0000256" key="7">
    <source>
        <dbReference type="ARBA" id="ARBA00023180"/>
    </source>
</evidence>
<accession>A0A9P9DRG9</accession>
<feature type="transmembrane region" description="Helical" evidence="8">
    <location>
        <begin position="380"/>
        <end position="403"/>
    </location>
</feature>
<sequence length="471" mass="50595">MASRKPASAPSGEPQLQVNVSVEDLEVGEGQRDETNLLERRIPAIATPLSWKNPRSNIQKLAATFWSFLILGMADSYYIVLLPELQEYYKKSHLAVSLLFLSPVAGFITTALLTDFIHQYLGRRGGAMVACTLQLVACIAAGTHPPFYGLIPIFALLGLSGGIKVPSWNSFVGSLERSNELLGLLNGFYALGATLMPPMARALIDCGFQWHLVYYILVFLVFTEGVFSVHAFIRETAAVYRVSAMPPAAPVAIELQPLPAAGRKPANAQDAASRTLSLTAQCLKEKVVLICGASLLLCLGSQAALGGWVTKYISEVRHGSDQTSLHVATGFWAGITLGRMSLGFVTPYLFKTEMHSAIIYVSAALVLEFLFWFVSNIVSAAIVIGIMGFFLGPLYPCAVVCICRMSPSHMRIVAIGICAAIGAVGAYTLPLAVGAVAESEGIVVVQAALGTCLLFCGLVWFFNVIHDKGRS</sequence>
<dbReference type="InterPro" id="IPR011701">
    <property type="entry name" value="MFS"/>
</dbReference>
<dbReference type="Pfam" id="PF07690">
    <property type="entry name" value="MFS_1"/>
    <property type="match status" value="1"/>
</dbReference>
<feature type="transmembrane region" description="Helical" evidence="8">
    <location>
        <begin position="329"/>
        <end position="350"/>
    </location>
</feature>
<keyword evidence="5 8" id="KW-1133">Transmembrane helix</keyword>
<evidence type="ECO:0000256" key="4">
    <source>
        <dbReference type="ARBA" id="ARBA00022692"/>
    </source>
</evidence>
<dbReference type="Proteomes" id="UP000717696">
    <property type="component" value="Unassembled WGS sequence"/>
</dbReference>
<dbReference type="SUPFAM" id="SSF103473">
    <property type="entry name" value="MFS general substrate transporter"/>
    <property type="match status" value="1"/>
</dbReference>
<dbReference type="GO" id="GO:0016020">
    <property type="term" value="C:membrane"/>
    <property type="evidence" value="ECO:0007669"/>
    <property type="project" value="TreeGrafter"/>
</dbReference>
<feature type="transmembrane region" description="Helical" evidence="8">
    <location>
        <begin position="125"/>
        <end position="143"/>
    </location>
</feature>
<feature type="transmembrane region" description="Helical" evidence="8">
    <location>
        <begin position="412"/>
        <end position="437"/>
    </location>
</feature>
<feature type="transmembrane region" description="Helical" evidence="8">
    <location>
        <begin position="149"/>
        <end position="169"/>
    </location>
</feature>
<comment type="similarity">
    <text evidence="2">Belongs to the major facilitator superfamily.</text>
</comment>
<dbReference type="GO" id="GO:0012505">
    <property type="term" value="C:endomembrane system"/>
    <property type="evidence" value="ECO:0007669"/>
    <property type="project" value="UniProtKB-SubCell"/>
</dbReference>
<evidence type="ECO:0000256" key="6">
    <source>
        <dbReference type="ARBA" id="ARBA00023136"/>
    </source>
</evidence>
<evidence type="ECO:0000256" key="1">
    <source>
        <dbReference type="ARBA" id="ARBA00004127"/>
    </source>
</evidence>
<dbReference type="InterPro" id="IPR020846">
    <property type="entry name" value="MFS_dom"/>
</dbReference>
<evidence type="ECO:0000256" key="3">
    <source>
        <dbReference type="ARBA" id="ARBA00022448"/>
    </source>
</evidence>
<evidence type="ECO:0000256" key="2">
    <source>
        <dbReference type="ARBA" id="ARBA00008335"/>
    </source>
</evidence>
<feature type="transmembrane region" description="Helical" evidence="8">
    <location>
        <begin position="443"/>
        <end position="465"/>
    </location>
</feature>
<evidence type="ECO:0000313" key="11">
    <source>
        <dbReference type="Proteomes" id="UP000717696"/>
    </source>
</evidence>
<keyword evidence="3" id="KW-0813">Transport</keyword>
<comment type="subcellular location">
    <subcellularLocation>
        <location evidence="1">Endomembrane system</location>
        <topology evidence="1">Multi-pass membrane protein</topology>
    </subcellularLocation>
</comment>
<feature type="domain" description="Major facilitator superfamily (MFS) profile" evidence="9">
    <location>
        <begin position="60"/>
        <end position="468"/>
    </location>
</feature>
<evidence type="ECO:0000259" key="9">
    <source>
        <dbReference type="PROSITE" id="PS50850"/>
    </source>
</evidence>
<keyword evidence="11" id="KW-1185">Reference proteome</keyword>
<feature type="transmembrane region" description="Helical" evidence="8">
    <location>
        <begin position="61"/>
        <end position="80"/>
    </location>
</feature>
<organism evidence="10 11">
    <name type="scientific">Dactylonectria estremocensis</name>
    <dbReference type="NCBI Taxonomy" id="1079267"/>
    <lineage>
        <taxon>Eukaryota</taxon>
        <taxon>Fungi</taxon>
        <taxon>Dikarya</taxon>
        <taxon>Ascomycota</taxon>
        <taxon>Pezizomycotina</taxon>
        <taxon>Sordariomycetes</taxon>
        <taxon>Hypocreomycetidae</taxon>
        <taxon>Hypocreales</taxon>
        <taxon>Nectriaceae</taxon>
        <taxon>Dactylonectria</taxon>
    </lineage>
</organism>
<dbReference type="PANTHER" id="PTHR23514">
    <property type="entry name" value="BYPASS OF STOP CODON PROTEIN 6"/>
    <property type="match status" value="1"/>
</dbReference>
<protein>
    <submittedName>
        <fullName evidence="10">Major facilitator superfamily domain-containing protein</fullName>
    </submittedName>
</protein>
<gene>
    <name evidence="10" type="ORF">B0J13DRAFT_647387</name>
</gene>
<dbReference type="GO" id="GO:0022857">
    <property type="term" value="F:transmembrane transporter activity"/>
    <property type="evidence" value="ECO:0007669"/>
    <property type="project" value="InterPro"/>
</dbReference>
<feature type="transmembrane region" description="Helical" evidence="8">
    <location>
        <begin position="287"/>
        <end position="309"/>
    </location>
</feature>
<comment type="caution">
    <text evidence="10">The sequence shown here is derived from an EMBL/GenBank/DDBJ whole genome shotgun (WGS) entry which is preliminary data.</text>
</comment>
<feature type="transmembrane region" description="Helical" evidence="8">
    <location>
        <begin position="212"/>
        <end position="233"/>
    </location>
</feature>
<dbReference type="EMBL" id="JAGMUU010000025">
    <property type="protein sequence ID" value="KAH7123236.1"/>
    <property type="molecule type" value="Genomic_DNA"/>
</dbReference>
<dbReference type="InterPro" id="IPR051788">
    <property type="entry name" value="MFS_Transporter"/>
</dbReference>
<evidence type="ECO:0000256" key="5">
    <source>
        <dbReference type="ARBA" id="ARBA00022989"/>
    </source>
</evidence>
<dbReference type="PROSITE" id="PS50850">
    <property type="entry name" value="MFS"/>
    <property type="match status" value="1"/>
</dbReference>
<keyword evidence="6 8" id="KW-0472">Membrane</keyword>
<evidence type="ECO:0000313" key="10">
    <source>
        <dbReference type="EMBL" id="KAH7123236.1"/>
    </source>
</evidence>
<dbReference type="OrthoDB" id="413079at2759"/>
<proteinExistence type="inferred from homology"/>
<dbReference type="PANTHER" id="PTHR23514:SF3">
    <property type="entry name" value="BYPASS OF STOP CODON PROTEIN 6"/>
    <property type="match status" value="1"/>
</dbReference>
<keyword evidence="4 8" id="KW-0812">Transmembrane</keyword>
<feature type="transmembrane region" description="Helical" evidence="8">
    <location>
        <begin position="92"/>
        <end position="113"/>
    </location>
</feature>
<evidence type="ECO:0000256" key="8">
    <source>
        <dbReference type="SAM" id="Phobius"/>
    </source>
</evidence>
<feature type="transmembrane region" description="Helical" evidence="8">
    <location>
        <begin position="181"/>
        <end position="200"/>
    </location>
</feature>
<feature type="transmembrane region" description="Helical" evidence="8">
    <location>
        <begin position="357"/>
        <end position="374"/>
    </location>
</feature>